<dbReference type="PANTHER" id="PTHR43350">
    <property type="entry name" value="NAD-DEPENDENT ALCOHOL DEHYDROGENASE"/>
    <property type="match status" value="1"/>
</dbReference>
<comment type="similarity">
    <text evidence="2">Belongs to the zinc-containing alcohol dehydrogenase family.</text>
</comment>
<dbReference type="InterPro" id="IPR013149">
    <property type="entry name" value="ADH-like_C"/>
</dbReference>
<keyword evidence="5" id="KW-0560">Oxidoreductase</keyword>
<dbReference type="EMBL" id="SSMQ01000026">
    <property type="protein sequence ID" value="TKD03927.1"/>
    <property type="molecule type" value="Genomic_DNA"/>
</dbReference>
<reference evidence="8 9" key="1">
    <citation type="submission" date="2019-04" db="EMBL/GenBank/DDBJ databases">
        <authorList>
            <person name="Li Y."/>
            <person name="Wang J."/>
        </authorList>
    </citation>
    <scope>NUCLEOTIDE SEQUENCE [LARGE SCALE GENOMIC DNA]</scope>
    <source>
        <strain evidence="8 9">DSM 14668</strain>
    </source>
</reference>
<keyword evidence="3" id="KW-0479">Metal-binding</keyword>
<proteinExistence type="inferred from homology"/>
<dbReference type="InterPro" id="IPR036291">
    <property type="entry name" value="NAD(P)-bd_dom_sf"/>
</dbReference>
<dbReference type="Pfam" id="PF00107">
    <property type="entry name" value="ADH_zinc_N"/>
    <property type="match status" value="1"/>
</dbReference>
<dbReference type="InterPro" id="IPR013154">
    <property type="entry name" value="ADH-like_N"/>
</dbReference>
<evidence type="ECO:0000256" key="3">
    <source>
        <dbReference type="ARBA" id="ARBA00022723"/>
    </source>
</evidence>
<dbReference type="OrthoDB" id="9773078at2"/>
<evidence type="ECO:0000256" key="4">
    <source>
        <dbReference type="ARBA" id="ARBA00022833"/>
    </source>
</evidence>
<dbReference type="AlphaFoldDB" id="A0A4U1J8H9"/>
<evidence type="ECO:0000259" key="6">
    <source>
        <dbReference type="Pfam" id="PF00107"/>
    </source>
</evidence>
<dbReference type="SUPFAM" id="SSF50129">
    <property type="entry name" value="GroES-like"/>
    <property type="match status" value="1"/>
</dbReference>
<feature type="domain" description="Alcohol dehydrogenase-like C-terminal" evidence="6">
    <location>
        <begin position="167"/>
        <end position="271"/>
    </location>
</feature>
<name>A0A4U1J8H9_9BACT</name>
<sequence>MKALQCTENGVVLADVPDPAPAPGEAIVKVLSAGICNTDQELARGYMGFRGVLGHEVLGLHAGKRVVMEINCACGSCATCRAGGRNHCPTRTVLGILGRDGGIAEFVRIPEENLHVLPDVIPDESAAFIEPLAAALHAFDEAAPRPGDRVCLLGDGKLGLLTGLALAARRGDLGRAVAVGRHQDKLAILEAAGLDVALESDFSEAGFDLVVEATGQPAGLARALAIVKPRGTIILKSTYAGVANIDLAPAVINENKIIGSRCGDFQRAIDVLARGSVDPRPLLSARYPLADAARAFARAAEPGVLKVLVLPS</sequence>
<dbReference type="Gene3D" id="3.40.50.720">
    <property type="entry name" value="NAD(P)-binding Rossmann-like Domain"/>
    <property type="match status" value="1"/>
</dbReference>
<keyword evidence="4" id="KW-0862">Zinc</keyword>
<comment type="cofactor">
    <cofactor evidence="1">
        <name>Zn(2+)</name>
        <dbReference type="ChEBI" id="CHEBI:29105"/>
    </cofactor>
</comment>
<dbReference type="GO" id="GO:0016491">
    <property type="term" value="F:oxidoreductase activity"/>
    <property type="evidence" value="ECO:0007669"/>
    <property type="project" value="UniProtKB-KW"/>
</dbReference>
<accession>A0A4U1J8H9</accession>
<evidence type="ECO:0000313" key="8">
    <source>
        <dbReference type="EMBL" id="TKD03927.1"/>
    </source>
</evidence>
<feature type="domain" description="Alcohol dehydrogenase-like N-terminal" evidence="7">
    <location>
        <begin position="23"/>
        <end position="119"/>
    </location>
</feature>
<dbReference type="RefSeq" id="WP_136931402.1">
    <property type="nucleotide sequence ID" value="NZ_SSMQ01000026.1"/>
</dbReference>
<evidence type="ECO:0000259" key="7">
    <source>
        <dbReference type="Pfam" id="PF08240"/>
    </source>
</evidence>
<dbReference type="Proteomes" id="UP000309215">
    <property type="component" value="Unassembled WGS sequence"/>
</dbReference>
<organism evidence="8 9">
    <name type="scientific">Polyangium fumosum</name>
    <dbReference type="NCBI Taxonomy" id="889272"/>
    <lineage>
        <taxon>Bacteria</taxon>
        <taxon>Pseudomonadati</taxon>
        <taxon>Myxococcota</taxon>
        <taxon>Polyangia</taxon>
        <taxon>Polyangiales</taxon>
        <taxon>Polyangiaceae</taxon>
        <taxon>Polyangium</taxon>
    </lineage>
</organism>
<dbReference type="InterPro" id="IPR011032">
    <property type="entry name" value="GroES-like_sf"/>
</dbReference>
<dbReference type="PANTHER" id="PTHR43350:SF2">
    <property type="entry name" value="GROES-LIKE ZINC-BINDING ALCOHOL DEHYDROGENASE FAMILY PROTEIN"/>
    <property type="match status" value="1"/>
</dbReference>
<dbReference type="GO" id="GO:0046872">
    <property type="term" value="F:metal ion binding"/>
    <property type="evidence" value="ECO:0007669"/>
    <property type="project" value="UniProtKB-KW"/>
</dbReference>
<keyword evidence="9" id="KW-1185">Reference proteome</keyword>
<evidence type="ECO:0000256" key="2">
    <source>
        <dbReference type="ARBA" id="ARBA00008072"/>
    </source>
</evidence>
<evidence type="ECO:0000256" key="1">
    <source>
        <dbReference type="ARBA" id="ARBA00001947"/>
    </source>
</evidence>
<evidence type="ECO:0000256" key="5">
    <source>
        <dbReference type="ARBA" id="ARBA00023002"/>
    </source>
</evidence>
<dbReference type="Gene3D" id="3.90.180.10">
    <property type="entry name" value="Medium-chain alcohol dehydrogenases, catalytic domain"/>
    <property type="match status" value="1"/>
</dbReference>
<gene>
    <name evidence="8" type="ORF">E8A74_24035</name>
</gene>
<dbReference type="Pfam" id="PF08240">
    <property type="entry name" value="ADH_N"/>
    <property type="match status" value="1"/>
</dbReference>
<protein>
    <submittedName>
        <fullName evidence="8">Alcohol dehydrogenase</fullName>
    </submittedName>
</protein>
<comment type="caution">
    <text evidence="8">The sequence shown here is derived from an EMBL/GenBank/DDBJ whole genome shotgun (WGS) entry which is preliminary data.</text>
</comment>
<evidence type="ECO:0000313" key="9">
    <source>
        <dbReference type="Proteomes" id="UP000309215"/>
    </source>
</evidence>
<dbReference type="SUPFAM" id="SSF51735">
    <property type="entry name" value="NAD(P)-binding Rossmann-fold domains"/>
    <property type="match status" value="1"/>
</dbReference>